<evidence type="ECO:0000313" key="3">
    <source>
        <dbReference type="Proteomes" id="UP000176723"/>
    </source>
</evidence>
<dbReference type="EMBL" id="MHCL01000029">
    <property type="protein sequence ID" value="OGY19313.1"/>
    <property type="molecule type" value="Genomic_DNA"/>
</dbReference>
<evidence type="ECO:0000256" key="1">
    <source>
        <dbReference type="SAM" id="MobiDB-lite"/>
    </source>
</evidence>
<dbReference type="AlphaFoldDB" id="A0A1G1VV74"/>
<sequence length="104" mass="11255">MTLPEIPQQEGEVEEGEGGEEPAQKHQDPFSIGEINLEAGTVEKPDLGVGAIIRTHIFIHEHSKTSGGPCANLYAVEVLFPEEGKRLVCDSQTCLKIGVMEALE</sequence>
<reference evidence="2 3" key="1">
    <citation type="journal article" date="2016" name="Nat. Commun.">
        <title>Thousands of microbial genomes shed light on interconnected biogeochemical processes in an aquifer system.</title>
        <authorList>
            <person name="Anantharaman K."/>
            <person name="Brown C.T."/>
            <person name="Hug L.A."/>
            <person name="Sharon I."/>
            <person name="Castelle C.J."/>
            <person name="Probst A.J."/>
            <person name="Thomas B.C."/>
            <person name="Singh A."/>
            <person name="Wilkins M.J."/>
            <person name="Karaoz U."/>
            <person name="Brodie E.L."/>
            <person name="Williams K.H."/>
            <person name="Hubbard S.S."/>
            <person name="Banfield J.F."/>
        </authorList>
    </citation>
    <scope>NUCLEOTIDE SEQUENCE [LARGE SCALE GENOMIC DNA]</scope>
</reference>
<organism evidence="2 3">
    <name type="scientific">Candidatus Chisholmbacteria bacterium RIFCSPLOWO2_01_FULL_49_14</name>
    <dbReference type="NCBI Taxonomy" id="1797593"/>
    <lineage>
        <taxon>Bacteria</taxon>
        <taxon>Candidatus Chisholmiibacteriota</taxon>
    </lineage>
</organism>
<feature type="region of interest" description="Disordered" evidence="1">
    <location>
        <begin position="1"/>
        <end position="31"/>
    </location>
</feature>
<protein>
    <submittedName>
        <fullName evidence="2">Uncharacterized protein</fullName>
    </submittedName>
</protein>
<feature type="compositionally biased region" description="Acidic residues" evidence="1">
    <location>
        <begin position="11"/>
        <end position="20"/>
    </location>
</feature>
<name>A0A1G1VV74_9BACT</name>
<accession>A0A1G1VV74</accession>
<gene>
    <name evidence="2" type="ORF">A3A65_04295</name>
</gene>
<dbReference type="Proteomes" id="UP000176723">
    <property type="component" value="Unassembled WGS sequence"/>
</dbReference>
<evidence type="ECO:0000313" key="2">
    <source>
        <dbReference type="EMBL" id="OGY19313.1"/>
    </source>
</evidence>
<proteinExistence type="predicted"/>
<dbReference type="STRING" id="1797593.A3A65_04295"/>
<comment type="caution">
    <text evidence="2">The sequence shown here is derived from an EMBL/GenBank/DDBJ whole genome shotgun (WGS) entry which is preliminary data.</text>
</comment>